<gene>
    <name evidence="2" type="ORF">IV203_004536</name>
</gene>
<dbReference type="Pfam" id="PF03407">
    <property type="entry name" value="Nucleotid_trans"/>
    <property type="match status" value="1"/>
</dbReference>
<protein>
    <submittedName>
        <fullName evidence="2">Nucleotide-diphospho-sugar transferase</fullName>
    </submittedName>
</protein>
<accession>A0A9K3PPC6</accession>
<reference evidence="2" key="2">
    <citation type="submission" date="2021-04" db="EMBL/GenBank/DDBJ databases">
        <authorList>
            <person name="Podell S."/>
        </authorList>
    </citation>
    <scope>NUCLEOTIDE SEQUENCE</scope>
    <source>
        <strain evidence="2">Hildebrandi</strain>
    </source>
</reference>
<feature type="domain" description="Nucleotide-diphospho-sugar transferase" evidence="1">
    <location>
        <begin position="227"/>
        <end position="372"/>
    </location>
</feature>
<reference evidence="2" key="1">
    <citation type="journal article" date="2021" name="Sci. Rep.">
        <title>Diploid genomic architecture of Nitzschia inconspicua, an elite biomass production diatom.</title>
        <authorList>
            <person name="Oliver A."/>
            <person name="Podell S."/>
            <person name="Pinowska A."/>
            <person name="Traller J.C."/>
            <person name="Smith S.R."/>
            <person name="McClure R."/>
            <person name="Beliaev A."/>
            <person name="Bohutskyi P."/>
            <person name="Hill E.A."/>
            <person name="Rabines A."/>
            <person name="Zheng H."/>
            <person name="Allen L.Z."/>
            <person name="Kuo A."/>
            <person name="Grigoriev I.V."/>
            <person name="Allen A.E."/>
            <person name="Hazlebeck D."/>
            <person name="Allen E.E."/>
        </authorList>
    </citation>
    <scope>NUCLEOTIDE SEQUENCE</scope>
    <source>
        <strain evidence="2">Hildebrandi</strain>
    </source>
</reference>
<sequence length="726" mass="82954">MFSFTSLGSIGILPSDHTSSTTPSDNNHERSKLLGESSMMWNIQHDGAAVRSSSSTSRATSEERVPHWRVAVDCSAYSLDCFSRGQRENRYLPYPFPPTMSTMHDFQTDILREFPKEWVQRLQSQPVTNYSHPPELTIQNVHNLYPTVVGHDEYQKCMEFTGIQGAAGGPTKSASNQLDEILASGRLSMEPDTNMVAFTISDYTYSQDMLHDMFQMMEHVVGFSPRHFFLVAIDVGTVEMACRHGYPVLFWNESTDNTNEGLLRDAVANTKLFFSFELINRGIDFFFSEMDVWWMKSPKTSLKAFQDLGADQTTGNHLYFSSHQNNPGAANIGVYAAKSTDHTKEYFQICIDLLKQRPETHDQLVMHQVVKLYSNALHNQSFEFWGNWGEKGPPPTPSVKLPFQARFWGPHDIVADERPMPTLETMAIHTLCHVPLLNPHGKKMIAREIGVYYGFVTDPSLKNVLHKDGPVPVQKTSDMAGYYARAGSSYRRYLVLDSPLRTNLYSTSPAHVYHKPLFFQWIVAVLLTLAKWSDRIFILPQIFMAHNDAGSYFSWNMMDYSKLNDFIDTRECNFLSNPKSWTKDDDWPFVSAAVTAFLLDEESNNATIYSQVTNRSEIMYQHAWEIRALSERNMLDAFAASLLSSDSIQDAELLMVNPDFMLRQHFIHRLGHRSRLYRAGKTEVGNFERDVFEIYELLGWCWKEGSQHSVSRTSASHSCYTKGRRG</sequence>
<dbReference type="Proteomes" id="UP000693970">
    <property type="component" value="Unassembled WGS sequence"/>
</dbReference>
<dbReference type="InterPro" id="IPR005069">
    <property type="entry name" value="Nucl-diP-sugar_transferase"/>
</dbReference>
<dbReference type="EMBL" id="JAGRRH010000016">
    <property type="protein sequence ID" value="KAG7355180.1"/>
    <property type="molecule type" value="Genomic_DNA"/>
</dbReference>
<dbReference type="OrthoDB" id="41140at2759"/>
<proteinExistence type="predicted"/>
<dbReference type="AlphaFoldDB" id="A0A9K3PPC6"/>
<comment type="caution">
    <text evidence="2">The sequence shown here is derived from an EMBL/GenBank/DDBJ whole genome shotgun (WGS) entry which is preliminary data.</text>
</comment>
<dbReference type="GO" id="GO:0016740">
    <property type="term" value="F:transferase activity"/>
    <property type="evidence" value="ECO:0007669"/>
    <property type="project" value="UniProtKB-KW"/>
</dbReference>
<evidence type="ECO:0000259" key="1">
    <source>
        <dbReference type="Pfam" id="PF03407"/>
    </source>
</evidence>
<organism evidence="2 3">
    <name type="scientific">Nitzschia inconspicua</name>
    <dbReference type="NCBI Taxonomy" id="303405"/>
    <lineage>
        <taxon>Eukaryota</taxon>
        <taxon>Sar</taxon>
        <taxon>Stramenopiles</taxon>
        <taxon>Ochrophyta</taxon>
        <taxon>Bacillariophyta</taxon>
        <taxon>Bacillariophyceae</taxon>
        <taxon>Bacillariophycidae</taxon>
        <taxon>Bacillariales</taxon>
        <taxon>Bacillariaceae</taxon>
        <taxon>Nitzschia</taxon>
    </lineage>
</organism>
<name>A0A9K3PPC6_9STRA</name>
<keyword evidence="2" id="KW-0808">Transferase</keyword>
<evidence type="ECO:0000313" key="2">
    <source>
        <dbReference type="EMBL" id="KAG7355180.1"/>
    </source>
</evidence>
<evidence type="ECO:0000313" key="3">
    <source>
        <dbReference type="Proteomes" id="UP000693970"/>
    </source>
</evidence>
<keyword evidence="3" id="KW-1185">Reference proteome</keyword>